<feature type="domain" description="TnsA endonuclease N-terminal" evidence="1">
    <location>
        <begin position="75"/>
        <end position="149"/>
    </location>
</feature>
<organism evidence="2 3">
    <name type="scientific">Caulobacter henricii</name>
    <dbReference type="NCBI Taxonomy" id="69395"/>
    <lineage>
        <taxon>Bacteria</taxon>
        <taxon>Pseudomonadati</taxon>
        <taxon>Pseudomonadota</taxon>
        <taxon>Alphaproteobacteria</taxon>
        <taxon>Caulobacterales</taxon>
        <taxon>Caulobacteraceae</taxon>
        <taxon>Caulobacter</taxon>
    </lineage>
</organism>
<proteinExistence type="predicted"/>
<dbReference type="AlphaFoldDB" id="A0A0P0NZ25"/>
<reference evidence="2 3" key="1">
    <citation type="submission" date="2015-10" db="EMBL/GenBank/DDBJ databases">
        <title>Conservation of the essential genome among Caulobacter and Brevundimonas species.</title>
        <authorList>
            <person name="Scott D."/>
            <person name="Ely B."/>
        </authorList>
    </citation>
    <scope>NUCLEOTIDE SEQUENCE [LARGE SCALE GENOMIC DNA]</scope>
    <source>
        <strain evidence="2 3">CB4</strain>
    </source>
</reference>
<accession>A0A0P0NZ25</accession>
<dbReference type="Pfam" id="PF08722">
    <property type="entry name" value="Tn7_TnsA-like_N"/>
    <property type="match status" value="1"/>
</dbReference>
<protein>
    <recommendedName>
        <fullName evidence="1">TnsA endonuclease N-terminal domain-containing protein</fullName>
    </recommendedName>
</protein>
<sequence length="250" mass="27695">MILFGLAKPADPNGWASMSAIARVVLTPDGRPIRTIITGRRREVTGVYNSRKAKGGLVHESMNERAFFIHSEVDTTVVDYKSQPFRFEFVLDGAQRIYIADCVRQCADGGLEVVEVKHDHRALQDPEYSQKLEAVRQICKVLGWRFRVVHGAPLRERTTWNLNVEAVQLSRFAKYSAREVFAAAELCERTNGSIALGRLADELGERRLGLAQACAMMVGRFLEIDLNARRLADASVRLLAPAASVAGGLA</sequence>
<dbReference type="RefSeq" id="WP_062145885.1">
    <property type="nucleotide sequence ID" value="NZ_CP013002.1"/>
</dbReference>
<evidence type="ECO:0000313" key="3">
    <source>
        <dbReference type="Proteomes" id="UP000056905"/>
    </source>
</evidence>
<evidence type="ECO:0000313" key="2">
    <source>
        <dbReference type="EMBL" id="ALL13158.1"/>
    </source>
</evidence>
<keyword evidence="3" id="KW-1185">Reference proteome</keyword>
<dbReference type="EMBL" id="CP013002">
    <property type="protein sequence ID" value="ALL13158.1"/>
    <property type="molecule type" value="Genomic_DNA"/>
</dbReference>
<dbReference type="Proteomes" id="UP000056905">
    <property type="component" value="Chromosome"/>
</dbReference>
<dbReference type="STRING" id="69395.AQ619_07215"/>
<gene>
    <name evidence="2" type="ORF">AQ619_07215</name>
</gene>
<dbReference type="KEGG" id="chq:AQ619_07215"/>
<dbReference type="InterPro" id="IPR014833">
    <property type="entry name" value="TnsA_N"/>
</dbReference>
<name>A0A0P0NZ25_9CAUL</name>
<evidence type="ECO:0000259" key="1">
    <source>
        <dbReference type="Pfam" id="PF08722"/>
    </source>
</evidence>